<evidence type="ECO:0000313" key="3">
    <source>
        <dbReference type="Proteomes" id="UP000720124"/>
    </source>
</evidence>
<gene>
    <name evidence="2" type="ORF">HJA87_02760</name>
</gene>
<dbReference type="Proteomes" id="UP000720124">
    <property type="component" value="Unassembled WGS sequence"/>
</dbReference>
<dbReference type="RefSeq" id="WP_156665755.1">
    <property type="nucleotide sequence ID" value="NZ_CP071618.1"/>
</dbReference>
<accession>A0ABS7LBH3</accession>
<comment type="caution">
    <text evidence="2">The sequence shown here is derived from an EMBL/GenBank/DDBJ whole genome shotgun (WGS) entry which is preliminary data.</text>
</comment>
<reference evidence="2 3" key="1">
    <citation type="submission" date="2020-06" db="EMBL/GenBank/DDBJ databases">
        <title>Global-level population genomics: horizontal gene transfer, symbiosis and evolution in Rhizobia.</title>
        <authorList>
            <person name="Gai Y."/>
        </authorList>
    </citation>
    <scope>NUCLEOTIDE SEQUENCE [LARGE SCALE GENOMIC DNA]</scope>
    <source>
        <strain evidence="2 3">PLR6_1b</strain>
    </source>
</reference>
<feature type="compositionally biased region" description="Basic and acidic residues" evidence="1">
    <location>
        <begin position="7"/>
        <end position="26"/>
    </location>
</feature>
<evidence type="ECO:0000313" key="2">
    <source>
        <dbReference type="EMBL" id="MBY3588816.1"/>
    </source>
</evidence>
<proteinExistence type="predicted"/>
<protein>
    <submittedName>
        <fullName evidence="2">Uncharacterized protein</fullName>
    </submittedName>
</protein>
<dbReference type="EMBL" id="JABTXI010000001">
    <property type="protein sequence ID" value="MBY3588816.1"/>
    <property type="molecule type" value="Genomic_DNA"/>
</dbReference>
<name>A0ABS7LBH3_9HYPH</name>
<sequence length="49" mass="5861">MTFLRMTGEKQDFPLPERGRREEDPSPRSLSEEEDVFQQRRPTARVIKL</sequence>
<organism evidence="2 3">
    <name type="scientific">Rhizobium bangladeshense</name>
    <dbReference type="NCBI Taxonomy" id="1138189"/>
    <lineage>
        <taxon>Bacteria</taxon>
        <taxon>Pseudomonadati</taxon>
        <taxon>Pseudomonadota</taxon>
        <taxon>Alphaproteobacteria</taxon>
        <taxon>Hyphomicrobiales</taxon>
        <taxon>Rhizobiaceae</taxon>
        <taxon>Rhizobium/Agrobacterium group</taxon>
        <taxon>Rhizobium</taxon>
    </lineage>
</organism>
<evidence type="ECO:0000256" key="1">
    <source>
        <dbReference type="SAM" id="MobiDB-lite"/>
    </source>
</evidence>
<feature type="region of interest" description="Disordered" evidence="1">
    <location>
        <begin position="1"/>
        <end position="49"/>
    </location>
</feature>
<keyword evidence="3" id="KW-1185">Reference proteome</keyword>